<keyword evidence="4" id="KW-1185">Reference proteome</keyword>
<feature type="transmembrane region" description="Helical" evidence="1">
    <location>
        <begin position="87"/>
        <end position="106"/>
    </location>
</feature>
<name>A0A2J6S6K1_HYAVF</name>
<keyword evidence="1" id="KW-0812">Transmembrane</keyword>
<dbReference type="STRING" id="1149755.A0A2J6S6K1"/>
<evidence type="ECO:0000313" key="3">
    <source>
        <dbReference type="EMBL" id="PMD46390.1"/>
    </source>
</evidence>
<dbReference type="EMBL" id="KZ613939">
    <property type="protein sequence ID" value="PMD46390.1"/>
    <property type="molecule type" value="Genomic_DNA"/>
</dbReference>
<gene>
    <name evidence="3" type="ORF">L207DRAFT_551541</name>
</gene>
<keyword evidence="1" id="KW-0472">Membrane</keyword>
<sequence length="156" mass="17084">MSTILPTFPMWVMCVFEPISTVAGFTVPFIAAELFTAEQIPGSLVEAISDNTRMLALQLGNIYLLLAMVAIAVLYSTTEPKVVRNYVIALWLADIGHIATTGYVMGIDRFVDFANYNPTTWGNVGVTAFLCATRTAYLLGLFGPDKKPLAARKKEQ</sequence>
<organism evidence="3 4">
    <name type="scientific">Hyaloscypha variabilis (strain UAMH 11265 / GT02V1 / F)</name>
    <name type="common">Meliniomyces variabilis</name>
    <dbReference type="NCBI Taxonomy" id="1149755"/>
    <lineage>
        <taxon>Eukaryota</taxon>
        <taxon>Fungi</taxon>
        <taxon>Dikarya</taxon>
        <taxon>Ascomycota</taxon>
        <taxon>Pezizomycotina</taxon>
        <taxon>Leotiomycetes</taxon>
        <taxon>Helotiales</taxon>
        <taxon>Hyaloscyphaceae</taxon>
        <taxon>Hyaloscypha</taxon>
        <taxon>Hyaloscypha variabilis</taxon>
    </lineage>
</organism>
<proteinExistence type="predicted"/>
<keyword evidence="1" id="KW-1133">Transmembrane helix</keyword>
<accession>A0A2J6S6K1</accession>
<evidence type="ECO:0000313" key="4">
    <source>
        <dbReference type="Proteomes" id="UP000235786"/>
    </source>
</evidence>
<dbReference type="Pfam" id="PF24803">
    <property type="entry name" value="DUF7704"/>
    <property type="match status" value="1"/>
</dbReference>
<feature type="transmembrane region" description="Helical" evidence="1">
    <location>
        <begin position="55"/>
        <end position="75"/>
    </location>
</feature>
<evidence type="ECO:0000259" key="2">
    <source>
        <dbReference type="Pfam" id="PF24803"/>
    </source>
</evidence>
<feature type="transmembrane region" description="Helical" evidence="1">
    <location>
        <begin position="12"/>
        <end position="35"/>
    </location>
</feature>
<protein>
    <recommendedName>
        <fullName evidence="2">DUF7704 domain-containing protein</fullName>
    </recommendedName>
</protein>
<feature type="domain" description="DUF7704" evidence="2">
    <location>
        <begin position="3"/>
        <end position="144"/>
    </location>
</feature>
<evidence type="ECO:0000256" key="1">
    <source>
        <dbReference type="SAM" id="Phobius"/>
    </source>
</evidence>
<dbReference type="PANTHER" id="PTHR37019:SF2">
    <property type="entry name" value="EXPERA DOMAIN-CONTAINING PROTEIN"/>
    <property type="match status" value="1"/>
</dbReference>
<dbReference type="OrthoDB" id="2937326at2759"/>
<reference evidence="3 4" key="1">
    <citation type="submission" date="2016-04" db="EMBL/GenBank/DDBJ databases">
        <title>A degradative enzymes factory behind the ericoid mycorrhizal symbiosis.</title>
        <authorList>
            <consortium name="DOE Joint Genome Institute"/>
            <person name="Martino E."/>
            <person name="Morin E."/>
            <person name="Grelet G."/>
            <person name="Kuo A."/>
            <person name="Kohler A."/>
            <person name="Daghino S."/>
            <person name="Barry K."/>
            <person name="Choi C."/>
            <person name="Cichocki N."/>
            <person name="Clum A."/>
            <person name="Copeland A."/>
            <person name="Hainaut M."/>
            <person name="Haridas S."/>
            <person name="Labutti K."/>
            <person name="Lindquist E."/>
            <person name="Lipzen A."/>
            <person name="Khouja H.-R."/>
            <person name="Murat C."/>
            <person name="Ohm R."/>
            <person name="Olson A."/>
            <person name="Spatafora J."/>
            <person name="Veneault-Fourrey C."/>
            <person name="Henrissat B."/>
            <person name="Grigoriev I."/>
            <person name="Martin F."/>
            <person name="Perotto S."/>
        </authorList>
    </citation>
    <scope>NUCLEOTIDE SEQUENCE [LARGE SCALE GENOMIC DNA]</scope>
    <source>
        <strain evidence="3 4">F</strain>
    </source>
</reference>
<dbReference type="Proteomes" id="UP000235786">
    <property type="component" value="Unassembled WGS sequence"/>
</dbReference>
<dbReference type="PANTHER" id="PTHR37019">
    <property type="entry name" value="CHROMOSOME 1, WHOLE GENOME SHOTGUN SEQUENCE"/>
    <property type="match status" value="1"/>
</dbReference>
<feature type="transmembrane region" description="Helical" evidence="1">
    <location>
        <begin position="126"/>
        <end position="144"/>
    </location>
</feature>
<dbReference type="AlphaFoldDB" id="A0A2J6S6K1"/>
<dbReference type="InterPro" id="IPR056121">
    <property type="entry name" value="DUF7704"/>
</dbReference>